<dbReference type="SUPFAM" id="SSF48150">
    <property type="entry name" value="DNA-glycosylase"/>
    <property type="match status" value="1"/>
</dbReference>
<dbReference type="Gene3D" id="1.10.340.30">
    <property type="entry name" value="Hypothetical protein, domain 2"/>
    <property type="match status" value="1"/>
</dbReference>
<evidence type="ECO:0000313" key="2">
    <source>
        <dbReference type="EMBL" id="GAA4745544.1"/>
    </source>
</evidence>
<keyword evidence="3" id="KW-1185">Reference proteome</keyword>
<name>A0ABP8Z3K6_9ACTN</name>
<dbReference type="NCBIfam" id="TIGR03252">
    <property type="entry name" value="HhH-GPD-type base excision DNA repair protein"/>
    <property type="match status" value="1"/>
</dbReference>
<gene>
    <name evidence="2" type="ORF">GCM10023217_13300</name>
</gene>
<dbReference type="Pfam" id="PF00730">
    <property type="entry name" value="HhH-GPD"/>
    <property type="match status" value="1"/>
</dbReference>
<dbReference type="InterPro" id="IPR011257">
    <property type="entry name" value="DNA_glycosylase"/>
</dbReference>
<dbReference type="InterPro" id="IPR017658">
    <property type="entry name" value="HhH-GPD_base_excis"/>
</dbReference>
<evidence type="ECO:0000259" key="1">
    <source>
        <dbReference type="Pfam" id="PF00730"/>
    </source>
</evidence>
<dbReference type="RefSeq" id="WP_246991461.1">
    <property type="nucleotide sequence ID" value="NZ_BAABIE010000005.1"/>
</dbReference>
<dbReference type="InterPro" id="IPR003265">
    <property type="entry name" value="HhH-GPD_domain"/>
</dbReference>
<organism evidence="2 3">
    <name type="scientific">Gordonia alkaliphila</name>
    <dbReference type="NCBI Taxonomy" id="1053547"/>
    <lineage>
        <taxon>Bacteria</taxon>
        <taxon>Bacillati</taxon>
        <taxon>Actinomycetota</taxon>
        <taxon>Actinomycetes</taxon>
        <taxon>Mycobacteriales</taxon>
        <taxon>Gordoniaceae</taxon>
        <taxon>Gordonia</taxon>
    </lineage>
</organism>
<protein>
    <submittedName>
        <fullName evidence="2">HhH-GPD-type base excision DNA repair protein</fullName>
    </submittedName>
</protein>
<comment type="caution">
    <text evidence="2">The sequence shown here is derived from an EMBL/GenBank/DDBJ whole genome shotgun (WGS) entry which is preliminary data.</text>
</comment>
<proteinExistence type="predicted"/>
<accession>A0ABP8Z3K6</accession>
<evidence type="ECO:0000313" key="3">
    <source>
        <dbReference type="Proteomes" id="UP001500822"/>
    </source>
</evidence>
<dbReference type="Proteomes" id="UP001500822">
    <property type="component" value="Unassembled WGS sequence"/>
</dbReference>
<reference evidence="3" key="1">
    <citation type="journal article" date="2019" name="Int. J. Syst. Evol. Microbiol.">
        <title>The Global Catalogue of Microorganisms (GCM) 10K type strain sequencing project: providing services to taxonomists for standard genome sequencing and annotation.</title>
        <authorList>
            <consortium name="The Broad Institute Genomics Platform"/>
            <consortium name="The Broad Institute Genome Sequencing Center for Infectious Disease"/>
            <person name="Wu L."/>
            <person name="Ma J."/>
        </authorList>
    </citation>
    <scope>NUCLEOTIDE SEQUENCE [LARGE SCALE GENOMIC DNA]</scope>
    <source>
        <strain evidence="3">JCM 18077</strain>
    </source>
</reference>
<feature type="domain" description="HhH-GPD" evidence="1">
    <location>
        <begin position="26"/>
        <end position="133"/>
    </location>
</feature>
<sequence length="190" mass="20938">MADLHLTMDPVADELISRDPFALLIGGLLDQQFPMERAFAGPVKILERFGTLDPVTIADADPEEFAELCATPPAVHRYGRSMAARIQQLARVVVDEYDGHAARVWTEATTGRDLARRLEGLPGYGKAKVKMFVALLGKQLDVRPDGWEKIAGDFSEDGYRSIADVVDPESLLKVREYKKAAKKRAAAEKG</sequence>
<dbReference type="EMBL" id="BAABIE010000005">
    <property type="protein sequence ID" value="GAA4745544.1"/>
    <property type="molecule type" value="Genomic_DNA"/>
</dbReference>